<gene>
    <name evidence="1" type="ORF">OKIOD_LOCUS9557</name>
</gene>
<keyword evidence="2" id="KW-1185">Reference proteome</keyword>
<dbReference type="Proteomes" id="UP001158576">
    <property type="component" value="Chromosome 1"/>
</dbReference>
<sequence length="132" mass="15417">MMKRKHKKWEDILEDVTANYNATPHSAIKMAPEDVNQSNRDSVFATLYPDIDKKATPRLKIGNIVRLKLEKSLFDKGYAQNWSTELYQILDVRQRAGIVWYKVGDLDGKRVDGIKYYYELNKVADDFESLRT</sequence>
<dbReference type="PANTHER" id="PTHR46585:SF1">
    <property type="entry name" value="CHROMO DOMAIN-CONTAINING PROTEIN"/>
    <property type="match status" value="1"/>
</dbReference>
<protein>
    <submittedName>
        <fullName evidence="1">Oidioi.mRNA.OKI2018_I69.chr1.g792.t1.cds</fullName>
    </submittedName>
</protein>
<dbReference type="PANTHER" id="PTHR46585">
    <property type="entry name" value="INTEGRASE CORE DOMAIN CONTAINING PROTEIN"/>
    <property type="match status" value="1"/>
</dbReference>
<accession>A0ABN7SQ91</accession>
<evidence type="ECO:0000313" key="2">
    <source>
        <dbReference type="Proteomes" id="UP001158576"/>
    </source>
</evidence>
<evidence type="ECO:0000313" key="1">
    <source>
        <dbReference type="EMBL" id="CAG5103484.1"/>
    </source>
</evidence>
<name>A0ABN7SQ91_OIKDI</name>
<dbReference type="EMBL" id="OU015566">
    <property type="protein sequence ID" value="CAG5103484.1"/>
    <property type="molecule type" value="Genomic_DNA"/>
</dbReference>
<organism evidence="1 2">
    <name type="scientific">Oikopleura dioica</name>
    <name type="common">Tunicate</name>
    <dbReference type="NCBI Taxonomy" id="34765"/>
    <lineage>
        <taxon>Eukaryota</taxon>
        <taxon>Metazoa</taxon>
        <taxon>Chordata</taxon>
        <taxon>Tunicata</taxon>
        <taxon>Appendicularia</taxon>
        <taxon>Copelata</taxon>
        <taxon>Oikopleuridae</taxon>
        <taxon>Oikopleura</taxon>
    </lineage>
</organism>
<reference evidence="1 2" key="1">
    <citation type="submission" date="2021-04" db="EMBL/GenBank/DDBJ databases">
        <authorList>
            <person name="Bliznina A."/>
        </authorList>
    </citation>
    <scope>NUCLEOTIDE SEQUENCE [LARGE SCALE GENOMIC DNA]</scope>
</reference>
<proteinExistence type="predicted"/>